<accession>A0A1H2ZR06</accession>
<dbReference type="AlphaFoldDB" id="A0A1H2ZR06"/>
<evidence type="ECO:0000256" key="2">
    <source>
        <dbReference type="ARBA" id="ARBA00006251"/>
    </source>
</evidence>
<dbReference type="GO" id="GO:0016117">
    <property type="term" value="P:carotenoid biosynthetic process"/>
    <property type="evidence" value="ECO:0007669"/>
    <property type="project" value="UniProtKB-KW"/>
</dbReference>
<evidence type="ECO:0000256" key="5">
    <source>
        <dbReference type="ARBA" id="ARBA00053028"/>
    </source>
</evidence>
<keyword evidence="3" id="KW-0808">Transferase</keyword>
<protein>
    <submittedName>
        <fullName evidence="6">Phytoene synthase</fullName>
    </submittedName>
</protein>
<dbReference type="OrthoDB" id="9807580at2"/>
<dbReference type="SUPFAM" id="SSF48576">
    <property type="entry name" value="Terpenoid synthases"/>
    <property type="match status" value="1"/>
</dbReference>
<dbReference type="RefSeq" id="WP_090228308.1">
    <property type="nucleotide sequence ID" value="NZ_FNNU01000003.1"/>
</dbReference>
<dbReference type="InterPro" id="IPR044843">
    <property type="entry name" value="Trans_IPPS_bact-type"/>
</dbReference>
<dbReference type="SFLD" id="SFLDS00005">
    <property type="entry name" value="Isoprenoid_Synthase_Type_I"/>
    <property type="match status" value="1"/>
</dbReference>
<dbReference type="PANTHER" id="PTHR31480">
    <property type="entry name" value="BIFUNCTIONAL LYCOPENE CYCLASE/PHYTOENE SYNTHASE"/>
    <property type="match status" value="1"/>
</dbReference>
<dbReference type="GO" id="GO:0051996">
    <property type="term" value="F:squalene synthase [NAD(P)H] activity"/>
    <property type="evidence" value="ECO:0007669"/>
    <property type="project" value="InterPro"/>
</dbReference>
<gene>
    <name evidence="6" type="ORF">SAMN05216287_2410</name>
</gene>
<dbReference type="GO" id="GO:0004311">
    <property type="term" value="F:geranylgeranyl diphosphate synthase activity"/>
    <property type="evidence" value="ECO:0007669"/>
    <property type="project" value="InterPro"/>
</dbReference>
<dbReference type="Gene3D" id="1.10.600.10">
    <property type="entry name" value="Farnesyl Diphosphate Synthase"/>
    <property type="match status" value="1"/>
</dbReference>
<dbReference type="STRING" id="1007099.SAMN05216287_2410"/>
<evidence type="ECO:0000256" key="4">
    <source>
        <dbReference type="ARBA" id="ARBA00022746"/>
    </source>
</evidence>
<dbReference type="InterPro" id="IPR033904">
    <property type="entry name" value="Trans_IPPS_HH"/>
</dbReference>
<dbReference type="InterPro" id="IPR019845">
    <property type="entry name" value="Squalene/phytoene_synthase_CS"/>
</dbReference>
<comment type="pathway">
    <text evidence="1">Carotenoid biosynthesis; phytoene biosynthesis.</text>
</comment>
<comment type="similarity">
    <text evidence="2">Belongs to the phytoene/squalene synthase family.</text>
</comment>
<organism evidence="6 7">
    <name type="scientific">Pseudomonas kuykendallii</name>
    <dbReference type="NCBI Taxonomy" id="1007099"/>
    <lineage>
        <taxon>Bacteria</taxon>
        <taxon>Pseudomonadati</taxon>
        <taxon>Pseudomonadota</taxon>
        <taxon>Gammaproteobacteria</taxon>
        <taxon>Pseudomonadales</taxon>
        <taxon>Pseudomonadaceae</taxon>
        <taxon>Pseudomonas</taxon>
    </lineage>
</organism>
<dbReference type="Pfam" id="PF00494">
    <property type="entry name" value="SQS_PSY"/>
    <property type="match status" value="1"/>
</dbReference>
<dbReference type="SFLD" id="SFLDG01212">
    <property type="entry name" value="Phytoene_synthase_like"/>
    <property type="match status" value="1"/>
</dbReference>
<comment type="cofactor">
    <cofactor evidence="5">
        <name>ATP</name>
        <dbReference type="ChEBI" id="CHEBI:30616"/>
    </cofactor>
</comment>
<reference evidence="7" key="1">
    <citation type="submission" date="2016-10" db="EMBL/GenBank/DDBJ databases">
        <authorList>
            <person name="Varghese N."/>
            <person name="Submissions S."/>
        </authorList>
    </citation>
    <scope>NUCLEOTIDE SEQUENCE [LARGE SCALE GENOMIC DNA]</scope>
    <source>
        <strain evidence="7">NRRL B-59562</strain>
    </source>
</reference>
<evidence type="ECO:0000313" key="7">
    <source>
        <dbReference type="Proteomes" id="UP000243778"/>
    </source>
</evidence>
<dbReference type="SFLD" id="SFLDG01018">
    <property type="entry name" value="Squalene/Phytoene_Synthase_Lik"/>
    <property type="match status" value="1"/>
</dbReference>
<keyword evidence="4" id="KW-0125">Carotenoid biosynthesis</keyword>
<dbReference type="PROSITE" id="PS01045">
    <property type="entry name" value="SQUALEN_PHYTOEN_SYN_2"/>
    <property type="match status" value="1"/>
</dbReference>
<dbReference type="PROSITE" id="PS01044">
    <property type="entry name" value="SQUALEN_PHYTOEN_SYN_1"/>
    <property type="match status" value="1"/>
</dbReference>
<dbReference type="InterPro" id="IPR002060">
    <property type="entry name" value="Squ/phyt_synthse"/>
</dbReference>
<dbReference type="Proteomes" id="UP000243778">
    <property type="component" value="Unassembled WGS sequence"/>
</dbReference>
<dbReference type="InterPro" id="IPR008949">
    <property type="entry name" value="Isoprenoid_synthase_dom_sf"/>
</dbReference>
<evidence type="ECO:0000313" key="6">
    <source>
        <dbReference type="EMBL" id="SDX19721.1"/>
    </source>
</evidence>
<keyword evidence="7" id="KW-1185">Reference proteome</keyword>
<name>A0A1H2ZR06_9PSED</name>
<dbReference type="EMBL" id="FNNU01000003">
    <property type="protein sequence ID" value="SDX19721.1"/>
    <property type="molecule type" value="Genomic_DNA"/>
</dbReference>
<dbReference type="CDD" id="cd00683">
    <property type="entry name" value="Trans_IPPS_HH"/>
    <property type="match status" value="1"/>
</dbReference>
<dbReference type="FunFam" id="1.10.600.10:FF:000020">
    <property type="entry name" value="Phytoene synthase"/>
    <property type="match status" value="1"/>
</dbReference>
<evidence type="ECO:0000256" key="1">
    <source>
        <dbReference type="ARBA" id="ARBA00004684"/>
    </source>
</evidence>
<proteinExistence type="inferred from homology"/>
<evidence type="ECO:0000256" key="3">
    <source>
        <dbReference type="ARBA" id="ARBA00022679"/>
    </source>
</evidence>
<sequence>MTDALLDHAERSIAVGSKSFAAASRLFDADTRRSAVMLYAWCRHCDDVIDGQQLGFGQQPSDTPASRARLEQLLAATQALYAGAAPSEPAFAALGQVVAQHGIPQRYPLEHLAGFRMDVEQRRYQRFEDTLEYCYHVAGVVGVMMAMLMGVRDEQVLDHACDLGMAFQLTNIARDIVEDAGAGRVYLPEQWLAELGVAPDQLAAPRYRAAIAQLAQRLVMAAEPYYASAAQGLAALPLRSAWAIATARGVYRQIGVKVQARGAHAWDRRVSTSRLDKLRLVGLGGLQALGSRAITPQPRPSDLWTRPR</sequence>